<comment type="caution">
    <text evidence="1">The sequence shown here is derived from an EMBL/GenBank/DDBJ whole genome shotgun (WGS) entry which is preliminary data.</text>
</comment>
<gene>
    <name evidence="1" type="ORF">A5742_28535</name>
</gene>
<organism evidence="1 2">
    <name type="scientific">Mycolicibacterium fortuitum</name>
    <name type="common">Mycobacterium fortuitum</name>
    <dbReference type="NCBI Taxonomy" id="1766"/>
    <lineage>
        <taxon>Bacteria</taxon>
        <taxon>Bacillati</taxon>
        <taxon>Actinomycetota</taxon>
        <taxon>Actinomycetes</taxon>
        <taxon>Mycobacteriales</taxon>
        <taxon>Mycobacteriaceae</taxon>
        <taxon>Mycolicibacterium</taxon>
    </lineage>
</organism>
<evidence type="ECO:0000313" key="2">
    <source>
        <dbReference type="Proteomes" id="UP000187001"/>
    </source>
</evidence>
<dbReference type="Proteomes" id="UP000187001">
    <property type="component" value="Unassembled WGS sequence"/>
</dbReference>
<dbReference type="AlphaFoldDB" id="A0ABD6QL05"/>
<accession>A0ABD6QL05</accession>
<reference evidence="1 2" key="1">
    <citation type="submission" date="2016-07" db="EMBL/GenBank/DDBJ databases">
        <authorList>
            <person name="Sutton G."/>
            <person name="Brinkac L."/>
            <person name="Sanka R."/>
            <person name="Adams M."/>
            <person name="Lau E."/>
            <person name="Kumar A."/>
            <person name="Macaden R."/>
        </authorList>
    </citation>
    <scope>NUCLEOTIDE SEQUENCE [LARGE SCALE GENOMIC DNA]</scope>
    <source>
        <strain evidence="1 2">GA-0871</strain>
    </source>
</reference>
<name>A0ABD6QL05_MYCFO</name>
<evidence type="ECO:0000313" key="1">
    <source>
        <dbReference type="EMBL" id="OMC43899.1"/>
    </source>
</evidence>
<dbReference type="EMBL" id="MBER01000077">
    <property type="protein sequence ID" value="OMC43899.1"/>
    <property type="molecule type" value="Genomic_DNA"/>
</dbReference>
<dbReference type="RefSeq" id="WP_064898273.1">
    <property type="nucleotide sequence ID" value="NZ_CP060409.1"/>
</dbReference>
<sequence>MDPRRIELNRRHSREMSALFARFHEAHPDIESEVDGAQMTPEQDAAWTAFSADLLARQQAERAALADVIEAEQKNTGR</sequence>
<proteinExistence type="predicted"/>
<protein>
    <submittedName>
        <fullName evidence="1">Uncharacterized protein</fullName>
    </submittedName>
</protein>